<evidence type="ECO:0000313" key="1">
    <source>
        <dbReference type="EMBL" id="AYV56798.1"/>
    </source>
</evidence>
<dbReference type="AlphaFoldDB" id="A0AAD0XRF6"/>
<sequence>MCSPFQISKGIYNKIFCFRPEIISRTKEFFDFYTLITHFVILKTPENVDEPNRRLADLRSLRKI</sequence>
<gene>
    <name evidence="1" type="ORF">EFP84_15710</name>
</gene>
<organism evidence="1 2">
    <name type="scientific">Leptospira kmetyi</name>
    <dbReference type="NCBI Taxonomy" id="408139"/>
    <lineage>
        <taxon>Bacteria</taxon>
        <taxon>Pseudomonadati</taxon>
        <taxon>Spirochaetota</taxon>
        <taxon>Spirochaetia</taxon>
        <taxon>Leptospirales</taxon>
        <taxon>Leptospiraceae</taxon>
        <taxon>Leptospira</taxon>
    </lineage>
</organism>
<dbReference type="Proteomes" id="UP000276407">
    <property type="component" value="Chromosome 1"/>
</dbReference>
<proteinExistence type="predicted"/>
<protein>
    <submittedName>
        <fullName evidence="1">Uncharacterized protein</fullName>
    </submittedName>
</protein>
<evidence type="ECO:0000313" key="2">
    <source>
        <dbReference type="Proteomes" id="UP000276407"/>
    </source>
</evidence>
<reference evidence="1 2" key="1">
    <citation type="submission" date="2018-11" db="EMBL/GenBank/DDBJ databases">
        <title>Complete genome sequence of Leptospira kmetyi isolate LS 001/16 from soil sample associated with a leptospirosis patient in Kelantan.</title>
        <authorList>
            <person name="Muhammad Yusoff F."/>
            <person name="Muhammad Yusoff S."/>
            <person name="Ahmad M.N."/>
            <person name="Yusof N.Y."/>
            <person name="Aziah I."/>
        </authorList>
    </citation>
    <scope>NUCLEOTIDE SEQUENCE [LARGE SCALE GENOMIC DNA]</scope>
    <source>
        <strain evidence="1 2">LS 001/16</strain>
    </source>
</reference>
<dbReference type="KEGG" id="lkm:EFP84_15710"/>
<accession>A0AAD0XRF6</accession>
<dbReference type="EMBL" id="CP033614">
    <property type="protein sequence ID" value="AYV56798.1"/>
    <property type="molecule type" value="Genomic_DNA"/>
</dbReference>
<name>A0AAD0XRF6_9LEPT</name>